<gene>
    <name evidence="8" type="ORF">JIN87_17635</name>
</gene>
<evidence type="ECO:0000256" key="6">
    <source>
        <dbReference type="ARBA" id="ARBA00022837"/>
    </source>
</evidence>
<keyword evidence="9" id="KW-1185">Reference proteome</keyword>
<evidence type="ECO:0000259" key="7">
    <source>
        <dbReference type="Pfam" id="PF00884"/>
    </source>
</evidence>
<comment type="cofactor">
    <cofactor evidence="1">
        <name>Ca(2+)</name>
        <dbReference type="ChEBI" id="CHEBI:29108"/>
    </cofactor>
</comment>
<name>A0A934VQU5_9BACT</name>
<sequence>MRSLLFIVTAFAAALCSGQDHTGKPNILFIAIDDLNDWIEPLNGHPDTLTPNLRRLAAMGTTFSNAHCAAPSCNPSRTSLMTGVHPTNSGVYANTDIWRESPVLADIKTIPEYFRDHGYSIQGAGKIYHTLFPDPRSWDTFYPALDVQRPIEAMPPKNAMPLHGIKGLEHFDWGELDVTKEEMADWKVVDWVAQKLSQPTDQPLFLACGIYRPHLPWYLPKGYIDSIDLDSVDLPPIKFKDLADVPVTAINKARVKDDDTIVVQADKQREAVRAYLASIRFADECLGHVLDALESGPHKSNTVIVLWSDHGWQLGEKRHWRKFTLWERATRSPLLFAGPGVPSGQNAIASVNLIDIYPTLVELACLPANTLNDGQSLTPFLANPDTHAPRPTLTSLSQTAHSLRDERFRYTRYSDGSEELYDHSVDRHEWTNLADNPAYAGHKARLAAHLPLNPVPRIETQHENISFFDRQKRLEDKLRK</sequence>
<organism evidence="8 9">
    <name type="scientific">Pelagicoccus mobilis</name>
    <dbReference type="NCBI Taxonomy" id="415221"/>
    <lineage>
        <taxon>Bacteria</taxon>
        <taxon>Pseudomonadati</taxon>
        <taxon>Verrucomicrobiota</taxon>
        <taxon>Opitutia</taxon>
        <taxon>Puniceicoccales</taxon>
        <taxon>Pelagicoccaceae</taxon>
        <taxon>Pelagicoccus</taxon>
    </lineage>
</organism>
<evidence type="ECO:0000256" key="4">
    <source>
        <dbReference type="ARBA" id="ARBA00022729"/>
    </source>
</evidence>
<proteinExistence type="inferred from homology"/>
<keyword evidence="4" id="KW-0732">Signal</keyword>
<evidence type="ECO:0000256" key="1">
    <source>
        <dbReference type="ARBA" id="ARBA00001913"/>
    </source>
</evidence>
<dbReference type="GO" id="GO:0004423">
    <property type="term" value="F:iduronate-2-sulfatase activity"/>
    <property type="evidence" value="ECO:0007669"/>
    <property type="project" value="InterPro"/>
</dbReference>
<feature type="domain" description="Sulfatase N-terminal" evidence="7">
    <location>
        <begin position="25"/>
        <end position="364"/>
    </location>
</feature>
<dbReference type="PANTHER" id="PTHR45953:SF1">
    <property type="entry name" value="IDURONATE 2-SULFATASE"/>
    <property type="match status" value="1"/>
</dbReference>
<dbReference type="AlphaFoldDB" id="A0A934VQU5"/>
<dbReference type="SUPFAM" id="SSF53649">
    <property type="entry name" value="Alkaline phosphatase-like"/>
    <property type="match status" value="1"/>
</dbReference>
<keyword evidence="6" id="KW-0106">Calcium</keyword>
<dbReference type="InterPro" id="IPR000917">
    <property type="entry name" value="Sulfatase_N"/>
</dbReference>
<protein>
    <submittedName>
        <fullName evidence="8">Sulfatase</fullName>
    </submittedName>
</protein>
<keyword evidence="3" id="KW-0479">Metal-binding</keyword>
<reference evidence="8" key="1">
    <citation type="submission" date="2021-01" db="EMBL/GenBank/DDBJ databases">
        <title>Modified the classification status of verrucomicrobia.</title>
        <authorList>
            <person name="Feng X."/>
        </authorList>
    </citation>
    <scope>NUCLEOTIDE SEQUENCE</scope>
    <source>
        <strain evidence="8">KCTC 13126</strain>
    </source>
</reference>
<dbReference type="EMBL" id="JAENIL010000034">
    <property type="protein sequence ID" value="MBK1878707.1"/>
    <property type="molecule type" value="Genomic_DNA"/>
</dbReference>
<dbReference type="GO" id="GO:0005737">
    <property type="term" value="C:cytoplasm"/>
    <property type="evidence" value="ECO:0007669"/>
    <property type="project" value="TreeGrafter"/>
</dbReference>
<dbReference type="Gene3D" id="3.40.720.10">
    <property type="entry name" value="Alkaline Phosphatase, subunit A"/>
    <property type="match status" value="1"/>
</dbReference>
<dbReference type="CDD" id="cd16030">
    <property type="entry name" value="iduronate-2-sulfatase"/>
    <property type="match status" value="1"/>
</dbReference>
<dbReference type="PANTHER" id="PTHR45953">
    <property type="entry name" value="IDURONATE 2-SULFATASE"/>
    <property type="match status" value="1"/>
</dbReference>
<comment type="similarity">
    <text evidence="2">Belongs to the sulfatase family.</text>
</comment>
<comment type="caution">
    <text evidence="8">The sequence shown here is derived from an EMBL/GenBank/DDBJ whole genome shotgun (WGS) entry which is preliminary data.</text>
</comment>
<dbReference type="RefSeq" id="WP_200356919.1">
    <property type="nucleotide sequence ID" value="NZ_JAENIL010000034.1"/>
</dbReference>
<evidence type="ECO:0000313" key="8">
    <source>
        <dbReference type="EMBL" id="MBK1878707.1"/>
    </source>
</evidence>
<dbReference type="Pfam" id="PF00884">
    <property type="entry name" value="Sulfatase"/>
    <property type="match status" value="1"/>
</dbReference>
<dbReference type="InterPro" id="IPR017850">
    <property type="entry name" value="Alkaline_phosphatase_core_sf"/>
</dbReference>
<dbReference type="InterPro" id="IPR035874">
    <property type="entry name" value="IDS"/>
</dbReference>
<accession>A0A934VQU5</accession>
<evidence type="ECO:0000313" key="9">
    <source>
        <dbReference type="Proteomes" id="UP000617628"/>
    </source>
</evidence>
<evidence type="ECO:0000256" key="5">
    <source>
        <dbReference type="ARBA" id="ARBA00022801"/>
    </source>
</evidence>
<keyword evidence="5" id="KW-0378">Hydrolase</keyword>
<evidence type="ECO:0000256" key="2">
    <source>
        <dbReference type="ARBA" id="ARBA00008779"/>
    </source>
</evidence>
<evidence type="ECO:0000256" key="3">
    <source>
        <dbReference type="ARBA" id="ARBA00022723"/>
    </source>
</evidence>
<dbReference type="Proteomes" id="UP000617628">
    <property type="component" value="Unassembled WGS sequence"/>
</dbReference>
<dbReference type="GO" id="GO:0046872">
    <property type="term" value="F:metal ion binding"/>
    <property type="evidence" value="ECO:0007669"/>
    <property type="project" value="UniProtKB-KW"/>
</dbReference>